<organism evidence="1 2">
    <name type="scientific">Apiospora marii</name>
    <dbReference type="NCBI Taxonomy" id="335849"/>
    <lineage>
        <taxon>Eukaryota</taxon>
        <taxon>Fungi</taxon>
        <taxon>Dikarya</taxon>
        <taxon>Ascomycota</taxon>
        <taxon>Pezizomycotina</taxon>
        <taxon>Sordariomycetes</taxon>
        <taxon>Xylariomycetidae</taxon>
        <taxon>Amphisphaeriales</taxon>
        <taxon>Apiosporaceae</taxon>
        <taxon>Apiospora</taxon>
    </lineage>
</organism>
<accession>A0ABR1R3G1</accession>
<gene>
    <name evidence="1" type="ORF">PG991_014960</name>
</gene>
<evidence type="ECO:0000313" key="1">
    <source>
        <dbReference type="EMBL" id="KAK7998481.1"/>
    </source>
</evidence>
<name>A0ABR1R3G1_9PEZI</name>
<evidence type="ECO:0000313" key="2">
    <source>
        <dbReference type="Proteomes" id="UP001396898"/>
    </source>
</evidence>
<dbReference type="EMBL" id="JAQQWI010000021">
    <property type="protein sequence ID" value="KAK7998481.1"/>
    <property type="molecule type" value="Genomic_DNA"/>
</dbReference>
<keyword evidence="2" id="KW-1185">Reference proteome</keyword>
<reference evidence="1 2" key="1">
    <citation type="submission" date="2023-01" db="EMBL/GenBank/DDBJ databases">
        <title>Analysis of 21 Apiospora genomes using comparative genomics revels a genus with tremendous synthesis potential of carbohydrate active enzymes and secondary metabolites.</title>
        <authorList>
            <person name="Sorensen T."/>
        </authorList>
    </citation>
    <scope>NUCLEOTIDE SEQUENCE [LARGE SCALE GENOMIC DNA]</scope>
    <source>
        <strain evidence="1 2">CBS 20057</strain>
    </source>
</reference>
<comment type="caution">
    <text evidence="1">The sequence shown here is derived from an EMBL/GenBank/DDBJ whole genome shotgun (WGS) entry which is preliminary data.</text>
</comment>
<proteinExistence type="predicted"/>
<dbReference type="Proteomes" id="UP001396898">
    <property type="component" value="Unassembled WGS sequence"/>
</dbReference>
<evidence type="ECO:0008006" key="3">
    <source>
        <dbReference type="Google" id="ProtNLM"/>
    </source>
</evidence>
<sequence length="310" mass="33799">MIHLSATEINDIGSRLAAARANGDLPTTRAPGYNLEIMYQDYQRLLYLQRLRGNTSSPPTAAYNTAFVEVNREITQRDIQFREQQKNTETHQRMENIREHLNEQVRQHNARQAAYEAITAAVSNGQAQNVDASVIMNEIRSAVQTMAGTQSNGVNNTNMDAVMEDVFSTIETALLDAAGPLRLNNQRLDQNNTRLDQTSTRLGNQIDNMSTQVGALNNNIGAISNHVSALGTLAHSVNTISNATNSQMGQVSRDLNTLQDVMKLIPGLVDESIQRNLSQAIQEAMGPALISALTTGLKGVSTPPSSPGYP</sequence>
<protein>
    <recommendedName>
        <fullName evidence="3">t-SNARE coiled-coil homology domain-containing protein</fullName>
    </recommendedName>
</protein>